<comment type="caution">
    <text evidence="3">The sequence shown here is derived from an EMBL/GenBank/DDBJ whole genome shotgun (WGS) entry which is preliminary data.</text>
</comment>
<dbReference type="InterPro" id="IPR001969">
    <property type="entry name" value="Aspartic_peptidase_AS"/>
</dbReference>
<keyword evidence="4" id="KW-1185">Reference proteome</keyword>
<feature type="compositionally biased region" description="Basic and acidic residues" evidence="1">
    <location>
        <begin position="128"/>
        <end position="163"/>
    </location>
</feature>
<dbReference type="PROSITE" id="PS00141">
    <property type="entry name" value="ASP_PROTEASE"/>
    <property type="match status" value="2"/>
</dbReference>
<feature type="region of interest" description="Disordered" evidence="1">
    <location>
        <begin position="849"/>
        <end position="929"/>
    </location>
</feature>
<feature type="compositionally biased region" description="Basic residues" evidence="1">
    <location>
        <begin position="116"/>
        <end position="127"/>
    </location>
</feature>
<proteinExistence type="predicted"/>
<keyword evidence="3" id="KW-0648">Protein biosynthesis</keyword>
<keyword evidence="3" id="KW-0396">Initiation factor</keyword>
<evidence type="ECO:0000313" key="4">
    <source>
        <dbReference type="Proteomes" id="UP000241769"/>
    </source>
</evidence>
<name>A0A2P6MNM2_9EUKA</name>
<feature type="domain" description="FMR1-interacting protein 1 conserved" evidence="2">
    <location>
        <begin position="18"/>
        <end position="49"/>
    </location>
</feature>
<dbReference type="Proteomes" id="UP000241769">
    <property type="component" value="Unassembled WGS sequence"/>
</dbReference>
<dbReference type="AlphaFoldDB" id="A0A2P6MNM2"/>
<feature type="compositionally biased region" description="Polar residues" evidence="1">
    <location>
        <begin position="851"/>
        <end position="861"/>
    </location>
</feature>
<dbReference type="InParanoid" id="A0A2P6MNM2"/>
<dbReference type="GO" id="GO:0003743">
    <property type="term" value="F:translation initiation factor activity"/>
    <property type="evidence" value="ECO:0007669"/>
    <property type="project" value="UniProtKB-KW"/>
</dbReference>
<feature type="compositionally biased region" description="Basic and acidic residues" evidence="1">
    <location>
        <begin position="883"/>
        <end position="917"/>
    </location>
</feature>
<reference evidence="3 4" key="1">
    <citation type="journal article" date="2018" name="Genome Biol. Evol.">
        <title>Multiple Roots of Fruiting Body Formation in Amoebozoa.</title>
        <authorList>
            <person name="Hillmann F."/>
            <person name="Forbes G."/>
            <person name="Novohradska S."/>
            <person name="Ferling I."/>
            <person name="Riege K."/>
            <person name="Groth M."/>
            <person name="Westermann M."/>
            <person name="Marz M."/>
            <person name="Spaller T."/>
            <person name="Winckler T."/>
            <person name="Schaap P."/>
            <person name="Glockner G."/>
        </authorList>
    </citation>
    <scope>NUCLEOTIDE SEQUENCE [LARGE SCALE GENOMIC DNA]</scope>
    <source>
        <strain evidence="3 4">Jena</strain>
    </source>
</reference>
<feature type="region of interest" description="Disordered" evidence="1">
    <location>
        <begin position="1216"/>
        <end position="1239"/>
    </location>
</feature>
<protein>
    <submittedName>
        <fullName evidence="3">Eukaryotic translation initiation factor 5B</fullName>
    </submittedName>
</protein>
<dbReference type="GO" id="GO:0006508">
    <property type="term" value="P:proteolysis"/>
    <property type="evidence" value="ECO:0007669"/>
    <property type="project" value="InterPro"/>
</dbReference>
<feature type="non-terminal residue" evidence="3">
    <location>
        <position position="1239"/>
    </location>
</feature>
<dbReference type="EMBL" id="MDYQ01000642">
    <property type="protein sequence ID" value="PRP73276.1"/>
    <property type="molecule type" value="Genomic_DNA"/>
</dbReference>
<accession>A0A2P6MNM2</accession>
<evidence type="ECO:0000256" key="1">
    <source>
        <dbReference type="SAM" id="MobiDB-lite"/>
    </source>
</evidence>
<evidence type="ECO:0000313" key="3">
    <source>
        <dbReference type="EMBL" id="PRP73276.1"/>
    </source>
</evidence>
<dbReference type="GO" id="GO:0004190">
    <property type="term" value="F:aspartic-type endopeptidase activity"/>
    <property type="evidence" value="ECO:0007669"/>
    <property type="project" value="InterPro"/>
</dbReference>
<feature type="region of interest" description="Disordered" evidence="1">
    <location>
        <begin position="86"/>
        <end position="166"/>
    </location>
</feature>
<feature type="region of interest" description="Disordered" evidence="1">
    <location>
        <begin position="265"/>
        <end position="289"/>
    </location>
</feature>
<feature type="non-terminal residue" evidence="3">
    <location>
        <position position="1"/>
    </location>
</feature>
<dbReference type="InterPro" id="IPR019496">
    <property type="entry name" value="NUFIP1_cons_dom"/>
</dbReference>
<sequence length="1239" mass="141157">AIEYHKENIHCNPQLQQMMQRLSSPEEIARWRQDRVRNFPTKDNIARKVFLKRLTQLIHNSYKSSKSERIEVDDLVEISSLLPGEIQERPYGQDKLQGGSNDKRKRRQETSGSYRRDKKHKEGHTRKPLSDDKQEKIETSTKSQEQENETKHIQLEKTSKTEGIDPTARCCTEEKTTVEGNPQGIVHSKQETKEVADETIREEELPLKNSDDEVPEETAIAKRGEDIFKREDEDRMSNPVNKTQLCRKYLQKRFIHDIEAQKEHIMQMRQKRSERDSKNRARKEKTEKKATLLQKKLQSPCLLLLSEELTHLKQTPLSGSLYMIVCKDLRKTVSHVKVNVSQLRDTLRLLRRDRLWRSLIELRRERQGLDSPMPQDMRQAEKEPDRPPIVVAKEVSQVPEEVTITTEKEIALPASDLLIANQVGLGLPQWLRDMRMYYGNLTGVWKKLHKMGSPILIGNNNINNNTLRTLMHDIDYRRHAFREDNKSLMLLFIRGIESKNHALQNYTMSFTSTLPIKSWDEFLAGVWHLLYDVNAMEKAIQKLNSARQSVGQPVLAWRNELEQKAMEVSPVLATQPILARLFHGGLLDIIKSSSIDHFPVGGFTTVQQPTSGPGKPKGQWWNVRVHLPITTTALPMELGDERIVTSLMLLFIRGIESKNHALQNYTMSFTSTLPIKSWDEFLAGVWHLLYDVNAMEKAIQKLNSARQSVGQPVLAWRNELEQKAMEVSPVLATQPILARLFHGGLLDIIKSSSIDHFPVGGFTTVAAAYKWAWEAERRITQFKPLTGANHTNTNPTVAVPILARLFHGGLLDIIKSSSIDHFPVGGFTTVAAAYKWAWEAERRITQFKPLTGSNHTNTNPTVAVVERPRTSTNNNHGLAHGTGGREDRNGRRDDRDHPRNNRRNDDNRRNDRSDRNNASKGRRPMGTPTGILYLWKDEQGVKHVTSAIASYRESKRLCIRCGSDRHTALCQGKIPRCDAAYIQVVDRDFDPTRPRLNTVEAHGFEQRSVTLDIWDLGRRQINATLPVLIDTGADVSYITPSVARSYAREQWWNVRVHLSITTTALSTELGDERIVTVEGMIGIIHATTDGTMTTDGTIAATETMLPKVVDPWALQQESFTFGRTNKECGSDRHTASCQGKIPRCDKAYIQVVDRDFDPTRPRLNTVEAHGFEQRSVALDIWDLGRRQINATLPVLIDTGADVSYITPSVARSYAREVSPHPHPYHPIGANSKPFDQVRE</sequence>
<organism evidence="3 4">
    <name type="scientific">Planoprotostelium fungivorum</name>
    <dbReference type="NCBI Taxonomy" id="1890364"/>
    <lineage>
        <taxon>Eukaryota</taxon>
        <taxon>Amoebozoa</taxon>
        <taxon>Evosea</taxon>
        <taxon>Variosea</taxon>
        <taxon>Cavosteliida</taxon>
        <taxon>Cavosteliaceae</taxon>
        <taxon>Planoprotostelium</taxon>
    </lineage>
</organism>
<gene>
    <name evidence="3" type="ORF">PROFUN_16687</name>
</gene>
<evidence type="ECO:0000259" key="2">
    <source>
        <dbReference type="Pfam" id="PF10453"/>
    </source>
</evidence>
<dbReference type="Pfam" id="PF10453">
    <property type="entry name" value="NUFIP1"/>
    <property type="match status" value="1"/>
</dbReference>